<dbReference type="Gene3D" id="3.90.870.10">
    <property type="entry name" value="DHBP synthase"/>
    <property type="match status" value="1"/>
</dbReference>
<keyword evidence="14" id="KW-1185">Reference proteome</keyword>
<keyword evidence="9" id="KW-0067">ATP-binding</keyword>
<evidence type="ECO:0000256" key="8">
    <source>
        <dbReference type="ARBA" id="ARBA00022741"/>
    </source>
</evidence>
<dbReference type="GO" id="GO:0000049">
    <property type="term" value="F:tRNA binding"/>
    <property type="evidence" value="ECO:0007669"/>
    <property type="project" value="TreeGrafter"/>
</dbReference>
<evidence type="ECO:0000256" key="2">
    <source>
        <dbReference type="ARBA" id="ARBA00007663"/>
    </source>
</evidence>
<evidence type="ECO:0000256" key="1">
    <source>
        <dbReference type="ARBA" id="ARBA00004496"/>
    </source>
</evidence>
<protein>
    <recommendedName>
        <fullName evidence="10">L-threonylcarbamoyladenylate synthase</fullName>
        <ecNumber evidence="3">2.7.7.87</ecNumber>
    </recommendedName>
    <alternativeName>
        <fullName evidence="10">L-threonylcarbamoyladenylate synthase</fullName>
    </alternativeName>
</protein>
<dbReference type="GO" id="GO:0008033">
    <property type="term" value="P:tRNA processing"/>
    <property type="evidence" value="ECO:0007669"/>
    <property type="project" value="UniProtKB-KW"/>
</dbReference>
<dbReference type="GO" id="GO:0005737">
    <property type="term" value="C:cytoplasm"/>
    <property type="evidence" value="ECO:0007669"/>
    <property type="project" value="UniProtKB-SubCell"/>
</dbReference>
<dbReference type="GO" id="GO:0061710">
    <property type="term" value="F:L-threonylcarbamoyladenylate synthase"/>
    <property type="evidence" value="ECO:0007669"/>
    <property type="project" value="UniProtKB-EC"/>
</dbReference>
<keyword evidence="5" id="KW-0808">Transferase</keyword>
<organism evidence="13 14">
    <name type="scientific">Flavilitoribacter nigricans (strain ATCC 23147 / DSM 23189 / NBRC 102662 / NCIMB 1420 / SS-2)</name>
    <name type="common">Lewinella nigricans</name>
    <dbReference type="NCBI Taxonomy" id="1122177"/>
    <lineage>
        <taxon>Bacteria</taxon>
        <taxon>Pseudomonadati</taxon>
        <taxon>Bacteroidota</taxon>
        <taxon>Saprospiria</taxon>
        <taxon>Saprospirales</taxon>
        <taxon>Lewinellaceae</taxon>
        <taxon>Flavilitoribacter</taxon>
    </lineage>
</organism>
<comment type="similarity">
    <text evidence="2">Belongs to the SUA5 family.</text>
</comment>
<accession>A0A2D0N142</accession>
<dbReference type="GO" id="GO:0003725">
    <property type="term" value="F:double-stranded RNA binding"/>
    <property type="evidence" value="ECO:0007669"/>
    <property type="project" value="InterPro"/>
</dbReference>
<evidence type="ECO:0000256" key="3">
    <source>
        <dbReference type="ARBA" id="ARBA00012584"/>
    </source>
</evidence>
<evidence type="ECO:0000256" key="7">
    <source>
        <dbReference type="ARBA" id="ARBA00022695"/>
    </source>
</evidence>
<keyword evidence="6" id="KW-0819">tRNA processing</keyword>
<evidence type="ECO:0000256" key="11">
    <source>
        <dbReference type="ARBA" id="ARBA00048366"/>
    </source>
</evidence>
<keyword evidence="8" id="KW-0547">Nucleotide-binding</keyword>
<gene>
    <name evidence="13" type="ORF">CRP01_34205</name>
</gene>
<dbReference type="PROSITE" id="PS51163">
    <property type="entry name" value="YRDC"/>
    <property type="match status" value="1"/>
</dbReference>
<name>A0A2D0N142_FLAN2</name>
<keyword evidence="7" id="KW-0548">Nucleotidyltransferase</keyword>
<evidence type="ECO:0000313" key="14">
    <source>
        <dbReference type="Proteomes" id="UP000223913"/>
    </source>
</evidence>
<evidence type="ECO:0000256" key="10">
    <source>
        <dbReference type="ARBA" id="ARBA00029774"/>
    </source>
</evidence>
<dbReference type="AlphaFoldDB" id="A0A2D0N142"/>
<comment type="catalytic activity">
    <reaction evidence="11">
        <text>L-threonine + hydrogencarbonate + ATP = L-threonylcarbamoyladenylate + diphosphate + H2O</text>
        <dbReference type="Rhea" id="RHEA:36407"/>
        <dbReference type="ChEBI" id="CHEBI:15377"/>
        <dbReference type="ChEBI" id="CHEBI:17544"/>
        <dbReference type="ChEBI" id="CHEBI:30616"/>
        <dbReference type="ChEBI" id="CHEBI:33019"/>
        <dbReference type="ChEBI" id="CHEBI:57926"/>
        <dbReference type="ChEBI" id="CHEBI:73682"/>
        <dbReference type="EC" id="2.7.7.87"/>
    </reaction>
</comment>
<dbReference type="PANTHER" id="PTHR17490:SF16">
    <property type="entry name" value="THREONYLCARBAMOYL-AMP SYNTHASE"/>
    <property type="match status" value="1"/>
</dbReference>
<dbReference type="SUPFAM" id="SSF55821">
    <property type="entry name" value="YrdC/RibB"/>
    <property type="match status" value="1"/>
</dbReference>
<proteinExistence type="inferred from homology"/>
<dbReference type="PANTHER" id="PTHR17490">
    <property type="entry name" value="SUA5"/>
    <property type="match status" value="1"/>
</dbReference>
<evidence type="ECO:0000256" key="9">
    <source>
        <dbReference type="ARBA" id="ARBA00022840"/>
    </source>
</evidence>
<dbReference type="OrthoDB" id="9814580at2"/>
<comment type="caution">
    <text evidence="13">The sequence shown here is derived from an EMBL/GenBank/DDBJ whole genome shotgun (WGS) entry which is preliminary data.</text>
</comment>
<dbReference type="Proteomes" id="UP000223913">
    <property type="component" value="Unassembled WGS sequence"/>
</dbReference>
<evidence type="ECO:0000256" key="5">
    <source>
        <dbReference type="ARBA" id="ARBA00022679"/>
    </source>
</evidence>
<dbReference type="InterPro" id="IPR050156">
    <property type="entry name" value="TC-AMP_synthase_SUA5"/>
</dbReference>
<comment type="subcellular location">
    <subcellularLocation>
        <location evidence="1">Cytoplasm</location>
    </subcellularLocation>
</comment>
<dbReference type="Pfam" id="PF01300">
    <property type="entry name" value="Sua5_yciO_yrdC"/>
    <property type="match status" value="1"/>
</dbReference>
<feature type="domain" description="YrdC-like" evidence="12">
    <location>
        <begin position="24"/>
        <end position="210"/>
    </location>
</feature>
<dbReference type="InterPro" id="IPR017945">
    <property type="entry name" value="DHBP_synth_RibB-like_a/b_dom"/>
</dbReference>
<dbReference type="GO" id="GO:0005524">
    <property type="term" value="F:ATP binding"/>
    <property type="evidence" value="ECO:0007669"/>
    <property type="project" value="UniProtKB-KW"/>
</dbReference>
<evidence type="ECO:0000313" key="13">
    <source>
        <dbReference type="EMBL" id="PHN02086.1"/>
    </source>
</evidence>
<dbReference type="EMBL" id="PDUD01000045">
    <property type="protein sequence ID" value="PHN02086.1"/>
    <property type="molecule type" value="Genomic_DNA"/>
</dbReference>
<dbReference type="InterPro" id="IPR006070">
    <property type="entry name" value="Sua5-like_dom"/>
</dbReference>
<reference evidence="13 14" key="1">
    <citation type="submission" date="2017-10" db="EMBL/GenBank/DDBJ databases">
        <title>The draft genome sequence of Lewinella nigricans NBRC 102662.</title>
        <authorList>
            <person name="Wang K."/>
        </authorList>
    </citation>
    <scope>NUCLEOTIDE SEQUENCE [LARGE SCALE GENOMIC DNA]</scope>
    <source>
        <strain evidence="13 14">NBRC 102662</strain>
    </source>
</reference>
<evidence type="ECO:0000256" key="6">
    <source>
        <dbReference type="ARBA" id="ARBA00022694"/>
    </source>
</evidence>
<evidence type="ECO:0000256" key="4">
    <source>
        <dbReference type="ARBA" id="ARBA00022490"/>
    </source>
</evidence>
<evidence type="ECO:0000259" key="12">
    <source>
        <dbReference type="PROSITE" id="PS51163"/>
    </source>
</evidence>
<sequence length="210" mass="23549">MPYPKIYVFMMLMSTNVRKSMVPDYPLEDALSSLRNSGLILFPTDTIWSIGTDAKDPVAILRLLRLYHLVESPQPVEILVDSLEMLKQYVPGLHPKLETLLLYHVQPLAIQVTNMDRLPVQLRDADVPVAFRLVQDNYCRQLIQAFGGPIASMFATFDGTRLPAHFGNINSDVVTSADLVVGLDVPAQKSGQPSVMIRLSPDDELEFLRE</sequence>
<dbReference type="EC" id="2.7.7.87" evidence="3"/>
<dbReference type="GO" id="GO:0006450">
    <property type="term" value="P:regulation of translational fidelity"/>
    <property type="evidence" value="ECO:0007669"/>
    <property type="project" value="TreeGrafter"/>
</dbReference>
<keyword evidence="4" id="KW-0963">Cytoplasm</keyword>